<dbReference type="InterPro" id="IPR006597">
    <property type="entry name" value="Sel1-like"/>
</dbReference>
<sequence>MTELDCVKRLAELDVRGETALAIEYCEKFPCSENSKCQRYLGWINAERKEYEKAVEWYLKAAAQGDAKAIEECWACVLNIDASGNIDRAIELCRTAPLSEHLNFQRYLAKAYFDQGNIDQTLHWSLKIAECGGAEDLLYVAKLYLSEGKPSQAIDFLKRAASVGSVRAHQLLGEMYGFGIGVTKDSKVAANYYHKKKGSDYFFGRP</sequence>
<dbReference type="InterPro" id="IPR011990">
    <property type="entry name" value="TPR-like_helical_dom_sf"/>
</dbReference>
<accession>A0ABW8IPV8</accession>
<dbReference type="RefSeq" id="WP_284402103.1">
    <property type="nucleotide sequence ID" value="NZ_BSNQ01000009.1"/>
</dbReference>
<evidence type="ECO:0000313" key="2">
    <source>
        <dbReference type="Proteomes" id="UP001620405"/>
    </source>
</evidence>
<proteinExistence type="predicted"/>
<dbReference type="SUPFAM" id="SSF81901">
    <property type="entry name" value="HCP-like"/>
    <property type="match status" value="2"/>
</dbReference>
<name>A0ABW8IPV8_9GAMM</name>
<keyword evidence="2" id="KW-1185">Reference proteome</keyword>
<reference evidence="1 2" key="1">
    <citation type="submission" date="2020-10" db="EMBL/GenBank/DDBJ databases">
        <title>Phylogeny of dyella-like bacteria.</title>
        <authorList>
            <person name="Fu J."/>
        </authorList>
    </citation>
    <scope>NUCLEOTIDE SEQUENCE [LARGE SCALE GENOMIC DNA]</scope>
    <source>
        <strain evidence="1 2">DHOB07</strain>
    </source>
</reference>
<dbReference type="PANTHER" id="PTHR11102:SF160">
    <property type="entry name" value="ERAD-ASSOCIATED E3 UBIQUITIN-PROTEIN LIGASE COMPONENT HRD3"/>
    <property type="match status" value="1"/>
</dbReference>
<dbReference type="Gene3D" id="1.25.40.10">
    <property type="entry name" value="Tetratricopeptide repeat domain"/>
    <property type="match status" value="1"/>
</dbReference>
<comment type="caution">
    <text evidence="1">The sequence shown here is derived from an EMBL/GenBank/DDBJ whole genome shotgun (WGS) entry which is preliminary data.</text>
</comment>
<organism evidence="1 2">
    <name type="scientific">Dyella lipolytica</name>
    <dbReference type="NCBI Taxonomy" id="1867835"/>
    <lineage>
        <taxon>Bacteria</taxon>
        <taxon>Pseudomonadati</taxon>
        <taxon>Pseudomonadota</taxon>
        <taxon>Gammaproteobacteria</taxon>
        <taxon>Lysobacterales</taxon>
        <taxon>Rhodanobacteraceae</taxon>
        <taxon>Dyella</taxon>
    </lineage>
</organism>
<protein>
    <submittedName>
        <fullName evidence="1">Sel1 repeat family protein</fullName>
    </submittedName>
</protein>
<dbReference type="Pfam" id="PF08238">
    <property type="entry name" value="Sel1"/>
    <property type="match status" value="3"/>
</dbReference>
<dbReference type="InterPro" id="IPR050767">
    <property type="entry name" value="Sel1_AlgK"/>
</dbReference>
<dbReference type="SMART" id="SM00671">
    <property type="entry name" value="SEL1"/>
    <property type="match status" value="3"/>
</dbReference>
<evidence type="ECO:0000313" key="1">
    <source>
        <dbReference type="EMBL" id="MFK2871990.1"/>
    </source>
</evidence>
<gene>
    <name evidence="1" type="ORF">ISP13_00495</name>
</gene>
<dbReference type="PANTHER" id="PTHR11102">
    <property type="entry name" value="SEL-1-LIKE PROTEIN"/>
    <property type="match status" value="1"/>
</dbReference>
<dbReference type="EMBL" id="JADIKG010000008">
    <property type="protein sequence ID" value="MFK2871990.1"/>
    <property type="molecule type" value="Genomic_DNA"/>
</dbReference>
<dbReference type="Proteomes" id="UP001620405">
    <property type="component" value="Unassembled WGS sequence"/>
</dbReference>